<keyword evidence="3 5" id="KW-1133">Transmembrane helix</keyword>
<dbReference type="PANTHER" id="PTHR10361:SF24">
    <property type="entry name" value="P3 PROTEIN"/>
    <property type="match status" value="1"/>
</dbReference>
<keyword evidence="7" id="KW-1185">Reference proteome</keyword>
<sequence>MINFYLQYEYWFAANQLFFAMLGMGATLAPKDFHEVIAEPKAFSVGIGTQLLAVPLVAFFFIYFGSFAASLTIGIALIAAIPGGTISNIFAHLAKGNTPLSISITAITTIGCLLTTPFILDVLVAEYLPQNFSMPVGKIALEIGVYLLMPLVLGMGIFRYLPKHAEPFARWCVRLSLLIIVFIVLGSLGAGRLNLALFGSENILILVCFFFVLAAVGHLIPRLFSLNQADRVAIEMEVVVRNVNLGLLVNASLFPATSTELAATGNIVLLALLLFGSMQLILGVILITINRRKANRSA</sequence>
<dbReference type="OrthoDB" id="9806785at2"/>
<name>A0YD17_9GAMM</name>
<evidence type="ECO:0000313" key="7">
    <source>
        <dbReference type="Proteomes" id="UP000004931"/>
    </source>
</evidence>
<comment type="caution">
    <text evidence="6">The sequence shown here is derived from an EMBL/GenBank/DDBJ whole genome shotgun (WGS) entry which is preliminary data.</text>
</comment>
<evidence type="ECO:0000256" key="4">
    <source>
        <dbReference type="ARBA" id="ARBA00023136"/>
    </source>
</evidence>
<feature type="transmembrane region" description="Helical" evidence="5">
    <location>
        <begin position="139"/>
        <end position="161"/>
    </location>
</feature>
<feature type="transmembrane region" description="Helical" evidence="5">
    <location>
        <begin position="71"/>
        <end position="93"/>
    </location>
</feature>
<dbReference type="InterPro" id="IPR038770">
    <property type="entry name" value="Na+/solute_symporter_sf"/>
</dbReference>
<dbReference type="Proteomes" id="UP000004931">
    <property type="component" value="Unassembled WGS sequence"/>
</dbReference>
<feature type="transmembrane region" description="Helical" evidence="5">
    <location>
        <begin position="203"/>
        <end position="226"/>
    </location>
</feature>
<keyword evidence="4 5" id="KW-0472">Membrane</keyword>
<dbReference type="InterPro" id="IPR004710">
    <property type="entry name" value="Bilac:Na_transpt"/>
</dbReference>
<dbReference type="Pfam" id="PF01758">
    <property type="entry name" value="SBF"/>
    <property type="match status" value="1"/>
</dbReference>
<dbReference type="EMBL" id="AAVT01000004">
    <property type="protein sequence ID" value="EAW31120.1"/>
    <property type="molecule type" value="Genomic_DNA"/>
</dbReference>
<evidence type="ECO:0000256" key="1">
    <source>
        <dbReference type="ARBA" id="ARBA00004141"/>
    </source>
</evidence>
<evidence type="ECO:0000256" key="2">
    <source>
        <dbReference type="ARBA" id="ARBA00022692"/>
    </source>
</evidence>
<evidence type="ECO:0000256" key="5">
    <source>
        <dbReference type="SAM" id="Phobius"/>
    </source>
</evidence>
<dbReference type="STRING" id="247633.GP2143_03328"/>
<feature type="transmembrane region" description="Helical" evidence="5">
    <location>
        <begin position="42"/>
        <end position="65"/>
    </location>
</feature>
<gene>
    <name evidence="6" type="ORF">GP2143_03328</name>
</gene>
<dbReference type="GO" id="GO:0016020">
    <property type="term" value="C:membrane"/>
    <property type="evidence" value="ECO:0007669"/>
    <property type="project" value="UniProtKB-SubCell"/>
</dbReference>
<dbReference type="InterPro" id="IPR002657">
    <property type="entry name" value="BilAc:Na_symport/Acr3"/>
</dbReference>
<comment type="subcellular location">
    <subcellularLocation>
        <location evidence="1">Membrane</location>
        <topology evidence="1">Multi-pass membrane protein</topology>
    </subcellularLocation>
</comment>
<dbReference type="eggNOG" id="COG0385">
    <property type="taxonomic scope" value="Bacteria"/>
</dbReference>
<dbReference type="PANTHER" id="PTHR10361">
    <property type="entry name" value="SODIUM-BILE ACID COTRANSPORTER"/>
    <property type="match status" value="1"/>
</dbReference>
<dbReference type="AlphaFoldDB" id="A0YD17"/>
<protein>
    <submittedName>
        <fullName evidence="6">p3 protein</fullName>
    </submittedName>
</protein>
<dbReference type="Gene3D" id="1.20.1530.20">
    <property type="match status" value="1"/>
</dbReference>
<accession>A0YD17</accession>
<organism evidence="6 7">
    <name type="scientific">marine gamma proteobacterium HTCC2143</name>
    <dbReference type="NCBI Taxonomy" id="247633"/>
    <lineage>
        <taxon>Bacteria</taxon>
        <taxon>Pseudomonadati</taxon>
        <taxon>Pseudomonadota</taxon>
        <taxon>Gammaproteobacteria</taxon>
        <taxon>Cellvibrionales</taxon>
        <taxon>Spongiibacteraceae</taxon>
        <taxon>BD1-7 clade</taxon>
    </lineage>
</organism>
<evidence type="ECO:0000256" key="3">
    <source>
        <dbReference type="ARBA" id="ARBA00022989"/>
    </source>
</evidence>
<feature type="transmembrane region" description="Helical" evidence="5">
    <location>
        <begin position="238"/>
        <end position="255"/>
    </location>
</feature>
<feature type="transmembrane region" description="Helical" evidence="5">
    <location>
        <begin position="12"/>
        <end position="30"/>
    </location>
</feature>
<feature type="transmembrane region" description="Helical" evidence="5">
    <location>
        <begin position="100"/>
        <end position="119"/>
    </location>
</feature>
<proteinExistence type="predicted"/>
<keyword evidence="2 5" id="KW-0812">Transmembrane</keyword>
<feature type="transmembrane region" description="Helical" evidence="5">
    <location>
        <begin position="173"/>
        <end position="191"/>
    </location>
</feature>
<reference evidence="6 7" key="1">
    <citation type="journal article" date="2010" name="J. Bacteriol.">
        <title>Genome sequence of the oligotrophic marine Gammaproteobacterium HTCC2143, isolated from the Oregon Coast.</title>
        <authorList>
            <person name="Oh H.M."/>
            <person name="Kang I."/>
            <person name="Ferriera S."/>
            <person name="Giovannoni S.J."/>
            <person name="Cho J.C."/>
        </authorList>
    </citation>
    <scope>NUCLEOTIDE SEQUENCE [LARGE SCALE GENOMIC DNA]</scope>
    <source>
        <strain evidence="6 7">HTCC2143</strain>
    </source>
</reference>
<evidence type="ECO:0000313" key="6">
    <source>
        <dbReference type="EMBL" id="EAW31120.1"/>
    </source>
</evidence>
<feature type="transmembrane region" description="Helical" evidence="5">
    <location>
        <begin position="267"/>
        <end position="289"/>
    </location>
</feature>